<keyword evidence="1" id="KW-0805">Transcription regulation</keyword>
<evidence type="ECO:0000256" key="2">
    <source>
        <dbReference type="ARBA" id="ARBA00023125"/>
    </source>
</evidence>
<evidence type="ECO:0000313" key="7">
    <source>
        <dbReference type="Proteomes" id="UP001240236"/>
    </source>
</evidence>
<dbReference type="InterPro" id="IPR009057">
    <property type="entry name" value="Homeodomain-like_sf"/>
</dbReference>
<dbReference type="GO" id="GO:0003700">
    <property type="term" value="F:DNA-binding transcription factor activity"/>
    <property type="evidence" value="ECO:0007669"/>
    <property type="project" value="InterPro"/>
</dbReference>
<protein>
    <submittedName>
        <fullName evidence="6">AraC-like DNA-binding protein</fullName>
    </submittedName>
</protein>
<dbReference type="Gene3D" id="1.10.10.60">
    <property type="entry name" value="Homeodomain-like"/>
    <property type="match status" value="1"/>
</dbReference>
<evidence type="ECO:0000256" key="1">
    <source>
        <dbReference type="ARBA" id="ARBA00023015"/>
    </source>
</evidence>
<dbReference type="Pfam" id="PF12852">
    <property type="entry name" value="Cupin_6"/>
    <property type="match status" value="1"/>
</dbReference>
<comment type="caution">
    <text evidence="6">The sequence shown here is derived from an EMBL/GenBank/DDBJ whole genome shotgun (WGS) entry which is preliminary data.</text>
</comment>
<proteinExistence type="predicted"/>
<feature type="region of interest" description="Disordered" evidence="4">
    <location>
        <begin position="77"/>
        <end position="98"/>
    </location>
</feature>
<keyword evidence="7" id="KW-1185">Reference proteome</keyword>
<dbReference type="InterPro" id="IPR018060">
    <property type="entry name" value="HTH_AraC"/>
</dbReference>
<keyword evidence="3" id="KW-0804">Transcription</keyword>
<dbReference type="SUPFAM" id="SSF46689">
    <property type="entry name" value="Homeodomain-like"/>
    <property type="match status" value="2"/>
</dbReference>
<evidence type="ECO:0000256" key="4">
    <source>
        <dbReference type="SAM" id="MobiDB-lite"/>
    </source>
</evidence>
<name>A0AAE3VXS7_9ACTN</name>
<reference evidence="6 7" key="1">
    <citation type="submission" date="2023-07" db="EMBL/GenBank/DDBJ databases">
        <title>Sequencing the genomes of 1000 actinobacteria strains.</title>
        <authorList>
            <person name="Klenk H.-P."/>
        </authorList>
    </citation>
    <scope>NUCLEOTIDE SEQUENCE [LARGE SCALE GENOMIC DNA]</scope>
    <source>
        <strain evidence="6 7">DSM 44709</strain>
    </source>
</reference>
<dbReference type="EMBL" id="JAUSUZ010000001">
    <property type="protein sequence ID" value="MDQ0365811.1"/>
    <property type="molecule type" value="Genomic_DNA"/>
</dbReference>
<sequence length="299" mass="31910">MDVITDIVGTMRASGAAGGHLFRRSGPWGLRFPAVDGAGFHVVRHGTGWLVAADRRPVPVGPGDVVFSPYGAEHGFSDTPRPVGSLPVADPNEPGEPGPADVELVCGGYLLNRGRVHPYLRTLPEVVVMSSPELHRDPALRALVDLVGTDVHRDRRAAAVVLPAVVDLLLVHGLEWVRERLARPEVPAVTDAAIAAVLRAVRAGLDRPWTVGRLSAVAGLPRAAFARRFAELVGEPPMTWVIHQRLGHAAGLLRTTGEPLAVIARQVGYAGEFAFAAAFRRRFGIAPGRYRQNAAGRPG</sequence>
<organism evidence="6 7">
    <name type="scientific">Catenuloplanes indicus</name>
    <dbReference type="NCBI Taxonomy" id="137267"/>
    <lineage>
        <taxon>Bacteria</taxon>
        <taxon>Bacillati</taxon>
        <taxon>Actinomycetota</taxon>
        <taxon>Actinomycetes</taxon>
        <taxon>Micromonosporales</taxon>
        <taxon>Micromonosporaceae</taxon>
        <taxon>Catenuloplanes</taxon>
    </lineage>
</organism>
<dbReference type="GO" id="GO:0043565">
    <property type="term" value="F:sequence-specific DNA binding"/>
    <property type="evidence" value="ECO:0007669"/>
    <property type="project" value="InterPro"/>
</dbReference>
<dbReference type="PROSITE" id="PS01124">
    <property type="entry name" value="HTH_ARAC_FAMILY_2"/>
    <property type="match status" value="1"/>
</dbReference>
<dbReference type="Proteomes" id="UP001240236">
    <property type="component" value="Unassembled WGS sequence"/>
</dbReference>
<dbReference type="RefSeq" id="WP_307238667.1">
    <property type="nucleotide sequence ID" value="NZ_JAUSUZ010000001.1"/>
</dbReference>
<dbReference type="InterPro" id="IPR018062">
    <property type="entry name" value="HTH_AraC-typ_CS"/>
</dbReference>
<accession>A0AAE3VXS7</accession>
<dbReference type="Pfam" id="PF12833">
    <property type="entry name" value="HTH_18"/>
    <property type="match status" value="1"/>
</dbReference>
<evidence type="ECO:0000259" key="5">
    <source>
        <dbReference type="PROSITE" id="PS01124"/>
    </source>
</evidence>
<keyword evidence="2 6" id="KW-0238">DNA-binding</keyword>
<dbReference type="SMART" id="SM00342">
    <property type="entry name" value="HTH_ARAC"/>
    <property type="match status" value="1"/>
</dbReference>
<dbReference type="PANTHER" id="PTHR46796">
    <property type="entry name" value="HTH-TYPE TRANSCRIPTIONAL ACTIVATOR RHAS-RELATED"/>
    <property type="match status" value="1"/>
</dbReference>
<evidence type="ECO:0000313" key="6">
    <source>
        <dbReference type="EMBL" id="MDQ0365811.1"/>
    </source>
</evidence>
<dbReference type="PROSITE" id="PS00041">
    <property type="entry name" value="HTH_ARAC_FAMILY_1"/>
    <property type="match status" value="1"/>
</dbReference>
<gene>
    <name evidence="6" type="ORF">J2S42_002480</name>
</gene>
<dbReference type="InterPro" id="IPR032783">
    <property type="entry name" value="AraC_lig"/>
</dbReference>
<dbReference type="PANTHER" id="PTHR46796:SF7">
    <property type="entry name" value="ARAC FAMILY TRANSCRIPTIONAL REGULATOR"/>
    <property type="match status" value="1"/>
</dbReference>
<dbReference type="InterPro" id="IPR050204">
    <property type="entry name" value="AraC_XylS_family_regulators"/>
</dbReference>
<dbReference type="AlphaFoldDB" id="A0AAE3VXS7"/>
<feature type="domain" description="HTH araC/xylS-type" evidence="5">
    <location>
        <begin position="195"/>
        <end position="293"/>
    </location>
</feature>
<evidence type="ECO:0000256" key="3">
    <source>
        <dbReference type="ARBA" id="ARBA00023163"/>
    </source>
</evidence>